<evidence type="ECO:0000313" key="10">
    <source>
        <dbReference type="EMBL" id="APT57734.1"/>
    </source>
</evidence>
<dbReference type="InterPro" id="IPR018376">
    <property type="entry name" value="Enoyl-CoA_hyd/isom_CS"/>
</dbReference>
<dbReference type="KEGG" id="rgi:RGI145_12055"/>
<dbReference type="FunFam" id="3.90.226.10:FF:000019">
    <property type="entry name" value="Enoyl-CoA hydratase, mitochondrial"/>
    <property type="match status" value="1"/>
</dbReference>
<keyword evidence="5" id="KW-0443">Lipid metabolism</keyword>
<dbReference type="Gene3D" id="3.90.226.10">
    <property type="entry name" value="2-enoyl-CoA Hydratase, Chain A, domain 1"/>
    <property type="match status" value="1"/>
</dbReference>
<evidence type="ECO:0000256" key="4">
    <source>
        <dbReference type="ARBA" id="ARBA00022832"/>
    </source>
</evidence>
<dbReference type="PROSITE" id="PS00166">
    <property type="entry name" value="ENOYL_COA_HYDRATASE"/>
    <property type="match status" value="1"/>
</dbReference>
<comment type="catalytic activity">
    <reaction evidence="8">
        <text>a 4-saturated-(3S)-3-hydroxyacyl-CoA = a (3E)-enoyl-CoA + H2O</text>
        <dbReference type="Rhea" id="RHEA:20724"/>
        <dbReference type="ChEBI" id="CHEBI:15377"/>
        <dbReference type="ChEBI" id="CHEBI:58521"/>
        <dbReference type="ChEBI" id="CHEBI:137480"/>
        <dbReference type="EC" id="4.2.1.17"/>
    </reaction>
</comment>
<evidence type="ECO:0000256" key="5">
    <source>
        <dbReference type="ARBA" id="ARBA00023098"/>
    </source>
</evidence>
<dbReference type="STRING" id="257708.RGI145_12055"/>
<evidence type="ECO:0000313" key="11">
    <source>
        <dbReference type="Proteomes" id="UP000185494"/>
    </source>
</evidence>
<dbReference type="InterPro" id="IPR001753">
    <property type="entry name" value="Enoyl-CoA_hydra/iso"/>
</dbReference>
<dbReference type="EC" id="4.2.1.17" evidence="3"/>
<comment type="catalytic activity">
    <reaction evidence="7">
        <text>a (3S)-3-hydroxyacyl-CoA = a (2E)-enoyl-CoA + H2O</text>
        <dbReference type="Rhea" id="RHEA:16105"/>
        <dbReference type="ChEBI" id="CHEBI:15377"/>
        <dbReference type="ChEBI" id="CHEBI:57318"/>
        <dbReference type="ChEBI" id="CHEBI:58856"/>
        <dbReference type="EC" id="4.2.1.17"/>
    </reaction>
</comment>
<dbReference type="eggNOG" id="COG1024">
    <property type="taxonomic scope" value="Bacteria"/>
</dbReference>
<dbReference type="EMBL" id="CP015583">
    <property type="protein sequence ID" value="APT57734.1"/>
    <property type="molecule type" value="Genomic_DNA"/>
</dbReference>
<dbReference type="SUPFAM" id="SSF52096">
    <property type="entry name" value="ClpP/crotonase"/>
    <property type="match status" value="1"/>
</dbReference>
<dbReference type="GO" id="GO:0006635">
    <property type="term" value="P:fatty acid beta-oxidation"/>
    <property type="evidence" value="ECO:0007669"/>
    <property type="project" value="TreeGrafter"/>
</dbReference>
<dbReference type="RefSeq" id="WP_075798556.1">
    <property type="nucleotide sequence ID" value="NZ_CP015583.1"/>
</dbReference>
<organism evidence="10 11">
    <name type="scientific">Roseomonas gilardii</name>
    <dbReference type="NCBI Taxonomy" id="257708"/>
    <lineage>
        <taxon>Bacteria</taxon>
        <taxon>Pseudomonadati</taxon>
        <taxon>Pseudomonadota</taxon>
        <taxon>Alphaproteobacteria</taxon>
        <taxon>Acetobacterales</taxon>
        <taxon>Roseomonadaceae</taxon>
        <taxon>Roseomonas</taxon>
    </lineage>
</organism>
<proteinExistence type="inferred from homology"/>
<name>A0A1L7AG07_9PROT</name>
<dbReference type="AlphaFoldDB" id="A0A1L7AG07"/>
<evidence type="ECO:0000256" key="7">
    <source>
        <dbReference type="ARBA" id="ARBA00023709"/>
    </source>
</evidence>
<dbReference type="PANTHER" id="PTHR11941">
    <property type="entry name" value="ENOYL-COA HYDRATASE-RELATED"/>
    <property type="match status" value="1"/>
</dbReference>
<comment type="similarity">
    <text evidence="2 9">Belongs to the enoyl-CoA hydratase/isomerase family.</text>
</comment>
<dbReference type="InterPro" id="IPR029045">
    <property type="entry name" value="ClpP/crotonase-like_dom_sf"/>
</dbReference>
<keyword evidence="6" id="KW-0456">Lyase</keyword>
<reference evidence="10 11" key="1">
    <citation type="submission" date="2016-05" db="EMBL/GenBank/DDBJ databases">
        <title>Complete Genome and Methylome Analysis of Psychrotrophic Bacterial Isolates from Antarctic Lake Untersee.</title>
        <authorList>
            <person name="Fomenkov A."/>
            <person name="Akimov V.N."/>
            <person name="Vasilyeva L.V."/>
            <person name="Andersen D."/>
            <person name="Vincze T."/>
            <person name="Roberts R.J."/>
        </authorList>
    </citation>
    <scope>NUCLEOTIDE SEQUENCE [LARGE SCALE GENOMIC DNA]</scope>
    <source>
        <strain evidence="10 11">U14-5</strain>
    </source>
</reference>
<dbReference type="NCBIfam" id="NF004517">
    <property type="entry name" value="PRK05862.1"/>
    <property type="match status" value="1"/>
</dbReference>
<dbReference type="PANTHER" id="PTHR11941:SF54">
    <property type="entry name" value="ENOYL-COA HYDRATASE, MITOCHONDRIAL"/>
    <property type="match status" value="1"/>
</dbReference>
<dbReference type="FunFam" id="1.10.12.10:FF:000001">
    <property type="entry name" value="Probable enoyl-CoA hydratase, mitochondrial"/>
    <property type="match status" value="1"/>
</dbReference>
<dbReference type="Pfam" id="PF00378">
    <property type="entry name" value="ECH_1"/>
    <property type="match status" value="1"/>
</dbReference>
<protein>
    <recommendedName>
        <fullName evidence="3">enoyl-CoA hydratase</fullName>
        <ecNumber evidence="3">4.2.1.17</ecNumber>
    </recommendedName>
</protein>
<evidence type="ECO:0000256" key="3">
    <source>
        <dbReference type="ARBA" id="ARBA00012076"/>
    </source>
</evidence>
<keyword evidence="4" id="KW-0276">Fatty acid metabolism</keyword>
<sequence length="259" mass="27590">MADEKLVLSERQGRVGLITLDRPKALNALSDSLMAQLGEALLAFDADDEIGAIVLTGSERAFAAGADIREMKDRRFPDVYRNDFIGQRWETILQVRKPVIAAVAGHALGGGCELAMMCDMIVAADTAKFGQPEINIGILPGAGGTQRLTRAVGKSKAMDLILTARIMDAAEAERSGLVARVVPAAELLPQVLEMAARIAALPPTSVAMAKAAVNAAFETTLREGVRLERQLFLSLFGTAGQVEGMAAFVEKRKPDFGRG</sequence>
<dbReference type="Proteomes" id="UP000185494">
    <property type="component" value="Chromosome 1"/>
</dbReference>
<dbReference type="GO" id="GO:0004300">
    <property type="term" value="F:enoyl-CoA hydratase activity"/>
    <property type="evidence" value="ECO:0007669"/>
    <property type="project" value="UniProtKB-EC"/>
</dbReference>
<dbReference type="InterPro" id="IPR014748">
    <property type="entry name" value="Enoyl-CoA_hydra_C"/>
</dbReference>
<comment type="function">
    <text evidence="1">Could possibly oxidize fatty acids using specific components.</text>
</comment>
<evidence type="ECO:0000256" key="8">
    <source>
        <dbReference type="ARBA" id="ARBA00023717"/>
    </source>
</evidence>
<accession>A0A1L7AG07</accession>
<gene>
    <name evidence="10" type="ORF">RGI145_12055</name>
</gene>
<evidence type="ECO:0000256" key="9">
    <source>
        <dbReference type="RuleBase" id="RU003707"/>
    </source>
</evidence>
<evidence type="ECO:0000256" key="6">
    <source>
        <dbReference type="ARBA" id="ARBA00023239"/>
    </source>
</evidence>
<evidence type="ECO:0000256" key="1">
    <source>
        <dbReference type="ARBA" id="ARBA00002994"/>
    </source>
</evidence>
<dbReference type="CDD" id="cd06558">
    <property type="entry name" value="crotonase-like"/>
    <property type="match status" value="1"/>
</dbReference>
<dbReference type="Gene3D" id="1.10.12.10">
    <property type="entry name" value="Lyase 2-enoyl-coa Hydratase, Chain A, domain 2"/>
    <property type="match status" value="1"/>
</dbReference>
<evidence type="ECO:0000256" key="2">
    <source>
        <dbReference type="ARBA" id="ARBA00005254"/>
    </source>
</evidence>